<feature type="non-terminal residue" evidence="5">
    <location>
        <position position="1"/>
    </location>
</feature>
<feature type="compositionally biased region" description="Low complexity" evidence="3">
    <location>
        <begin position="387"/>
        <end position="396"/>
    </location>
</feature>
<feature type="compositionally biased region" description="Polar residues" evidence="3">
    <location>
        <begin position="397"/>
        <end position="423"/>
    </location>
</feature>
<reference evidence="5" key="1">
    <citation type="journal article" date="2021" name="Cell">
        <title>Tracing the genetic footprints of vertebrate landing in non-teleost ray-finned fishes.</title>
        <authorList>
            <person name="Bi X."/>
            <person name="Wang K."/>
            <person name="Yang L."/>
            <person name="Pan H."/>
            <person name="Jiang H."/>
            <person name="Wei Q."/>
            <person name="Fang M."/>
            <person name="Yu H."/>
            <person name="Zhu C."/>
            <person name="Cai Y."/>
            <person name="He Y."/>
            <person name="Gan X."/>
            <person name="Zeng H."/>
            <person name="Yu D."/>
            <person name="Zhu Y."/>
            <person name="Jiang H."/>
            <person name="Qiu Q."/>
            <person name="Yang H."/>
            <person name="Zhang Y.E."/>
            <person name="Wang W."/>
            <person name="Zhu M."/>
            <person name="He S."/>
            <person name="Zhang G."/>
        </authorList>
    </citation>
    <scope>NUCLEOTIDE SEQUENCE</scope>
    <source>
        <strain evidence="5">Allg_001</strain>
    </source>
</reference>
<dbReference type="InterPro" id="IPR023210">
    <property type="entry name" value="NADP_OxRdtase_dom"/>
</dbReference>
<feature type="compositionally biased region" description="Basic and acidic residues" evidence="3">
    <location>
        <begin position="69"/>
        <end position="84"/>
    </location>
</feature>
<dbReference type="Gene3D" id="3.20.20.100">
    <property type="entry name" value="NADP-dependent oxidoreductase domain"/>
    <property type="match status" value="1"/>
</dbReference>
<evidence type="ECO:0000313" key="6">
    <source>
        <dbReference type="Proteomes" id="UP000736164"/>
    </source>
</evidence>
<dbReference type="InterPro" id="IPR020471">
    <property type="entry name" value="AKR"/>
</dbReference>
<name>A0A8J7P1H1_ATRSP</name>
<dbReference type="PANTHER" id="PTHR12156">
    <property type="entry name" value="PLECKSTRIN HOMOLOGY-LIKE DOMAIN, FAMILY B, MEMBER 3"/>
    <property type="match status" value="1"/>
</dbReference>
<feature type="coiled-coil region" evidence="2">
    <location>
        <begin position="92"/>
        <end position="216"/>
    </location>
</feature>
<keyword evidence="2" id="KW-0175">Coiled coil</keyword>
<dbReference type="Proteomes" id="UP000736164">
    <property type="component" value="Unassembled WGS sequence"/>
</dbReference>
<protein>
    <submittedName>
        <fullName evidence="5">ALDR reductase</fullName>
    </submittedName>
</protein>
<evidence type="ECO:0000259" key="4">
    <source>
        <dbReference type="Pfam" id="PF00248"/>
    </source>
</evidence>
<feature type="coiled-coil region" evidence="2">
    <location>
        <begin position="242"/>
        <end position="269"/>
    </location>
</feature>
<dbReference type="EMBL" id="JAAWVO010059633">
    <property type="protein sequence ID" value="MBN3322300.1"/>
    <property type="molecule type" value="Genomic_DNA"/>
</dbReference>
<proteinExistence type="inferred from homology"/>
<comment type="caution">
    <text evidence="5">The sequence shown here is derived from an EMBL/GenBank/DDBJ whole genome shotgun (WGS) entry which is preliminary data.</text>
</comment>
<evidence type="ECO:0000313" key="5">
    <source>
        <dbReference type="EMBL" id="MBN3322300.1"/>
    </source>
</evidence>
<comment type="similarity">
    <text evidence="1">Belongs to the aldo/keto reductase family.</text>
</comment>
<feature type="compositionally biased region" description="Polar residues" evidence="3">
    <location>
        <begin position="1"/>
        <end position="15"/>
    </location>
</feature>
<dbReference type="PROSITE" id="PS00063">
    <property type="entry name" value="ALDOKETO_REDUCTASE_3"/>
    <property type="match status" value="1"/>
</dbReference>
<feature type="compositionally biased region" description="Low complexity" evidence="3">
    <location>
        <begin position="38"/>
        <end position="50"/>
    </location>
</feature>
<feature type="region of interest" description="Disordered" evidence="3">
    <location>
        <begin position="363"/>
        <end position="429"/>
    </location>
</feature>
<dbReference type="PROSITE" id="PS00062">
    <property type="entry name" value="ALDOKETO_REDUCTASE_2"/>
    <property type="match status" value="1"/>
</dbReference>
<feature type="region of interest" description="Disordered" evidence="3">
    <location>
        <begin position="34"/>
        <end position="84"/>
    </location>
</feature>
<feature type="compositionally biased region" description="Basic and acidic residues" evidence="3">
    <location>
        <begin position="459"/>
        <end position="474"/>
    </location>
</feature>
<sequence length="830" mass="95033">MPQHNMNTSGNQLQIGSPLVMPTQVARREAIDVSEVLECSSGSASSPSSGEETDSEESSSTESSQTRTENSREDTAPVHPAEVEHTQAAALVSRLQQRIKDMDQQREELKLEMQMERALLEGELQTEQEELTRETQRLDTLQEALRQQEMRFHSERQQEKMRLQAERQRVDELRQRQEEFQRQVETQPESLREQLRQRLQEEREALEGAVRAFEDLEFHFLERESVLEEEREFAHRKALQDISQQQHRVNSIKERVIQLRDQVRQIQKQSDKELQRLSQDRKDLLKCLHMHLLKDKKQLSDLGHLAGSAPCMLSLSPLSIHRPGQNLLPDMNAMSSLQKRRSSEKNCKPPDRPVSVHGRLLTTMDSYPQPTCPPEVTVSELHSTDTSKSPPSSPLSQANGFLSCNGSITPNNSVTTSQASSPGQGVPNIEEIERKLREAKAERERLLRVREAKKRAEEEAKKRAEEEARQKDLESSPPPSPESELSSLGSNASENARLLSRCQASPPPFRSLISCEAFDLRGHLEALGHGVETCQPVTVTHRKCKGFLTKMGGKIKTWKKRWFVFDGEKKRLAYFADKEETKLKGVIYFQAIEEVYYDHLRSASKLWSTFHHKSMVKEACQKTLTELKLDYLDLYLMHWPMGFKPGDELFPLDSNGQIVPDDTNFLDTWEGMEELVDAGKVKAIGVSNFNHEQLEAILKKPGLKYKPASNQFECHPYMTQEKLINYCQSRGIGVTAYSPLGSPDRPWAKPEDPSLLDDPKIKAIAQKHKKTTAQVLIRFQTQRNVVVIPKSVTPQRIEENFKIFDFQLDEADMNTIMSFNRNWRALPMDM</sequence>
<feature type="domain" description="NADP-dependent oxidoreductase" evidence="4">
    <location>
        <begin position="591"/>
        <end position="820"/>
    </location>
</feature>
<dbReference type="SUPFAM" id="SSF51430">
    <property type="entry name" value="NAD(P)-linked oxidoreductase"/>
    <property type="match status" value="1"/>
</dbReference>
<dbReference type="AlphaFoldDB" id="A0A8J7P1H1"/>
<dbReference type="PANTHER" id="PTHR12156:SF22">
    <property type="entry name" value="PLECKSTRIN HOMOLOGY-LIKE DOMAIN FAMILY B MEMBER 3"/>
    <property type="match status" value="1"/>
</dbReference>
<accession>A0A8J7P1H1</accession>
<evidence type="ECO:0000256" key="3">
    <source>
        <dbReference type="SAM" id="MobiDB-lite"/>
    </source>
</evidence>
<evidence type="ECO:0000256" key="1">
    <source>
        <dbReference type="ARBA" id="ARBA00007905"/>
    </source>
</evidence>
<gene>
    <name evidence="5" type="primary">Akr1b1_1</name>
    <name evidence="5" type="ORF">GTO95_0001099</name>
</gene>
<dbReference type="GO" id="GO:0016491">
    <property type="term" value="F:oxidoreductase activity"/>
    <property type="evidence" value="ECO:0007669"/>
    <property type="project" value="InterPro"/>
</dbReference>
<dbReference type="SUPFAM" id="SSF50729">
    <property type="entry name" value="PH domain-like"/>
    <property type="match status" value="1"/>
</dbReference>
<dbReference type="InterPro" id="IPR018170">
    <property type="entry name" value="Aldo/ket_reductase_CS"/>
</dbReference>
<dbReference type="InterPro" id="IPR052212">
    <property type="entry name" value="PH-like_domain"/>
</dbReference>
<dbReference type="Pfam" id="PF00248">
    <property type="entry name" value="Aldo_ket_red"/>
    <property type="match status" value="1"/>
</dbReference>
<dbReference type="PRINTS" id="PR00069">
    <property type="entry name" value="ALDKETRDTASE"/>
</dbReference>
<dbReference type="InterPro" id="IPR036812">
    <property type="entry name" value="NAD(P)_OxRdtase_dom_sf"/>
</dbReference>
<feature type="region of interest" description="Disordered" evidence="3">
    <location>
        <begin position="1"/>
        <end position="20"/>
    </location>
</feature>
<keyword evidence="6" id="KW-1185">Reference proteome</keyword>
<evidence type="ECO:0000256" key="2">
    <source>
        <dbReference type="SAM" id="Coils"/>
    </source>
</evidence>
<feature type="region of interest" description="Disordered" evidence="3">
    <location>
        <begin position="459"/>
        <end position="490"/>
    </location>
</feature>
<organism evidence="5 6">
    <name type="scientific">Atractosteus spatula</name>
    <name type="common">Alligator gar</name>
    <name type="synonym">Lepisosteus spatula</name>
    <dbReference type="NCBI Taxonomy" id="7917"/>
    <lineage>
        <taxon>Eukaryota</taxon>
        <taxon>Metazoa</taxon>
        <taxon>Chordata</taxon>
        <taxon>Craniata</taxon>
        <taxon>Vertebrata</taxon>
        <taxon>Euteleostomi</taxon>
        <taxon>Actinopterygii</taxon>
        <taxon>Neopterygii</taxon>
        <taxon>Holostei</taxon>
        <taxon>Semionotiformes</taxon>
        <taxon>Lepisosteidae</taxon>
        <taxon>Atractosteus</taxon>
    </lineage>
</organism>
<feature type="non-terminal residue" evidence="5">
    <location>
        <position position="830"/>
    </location>
</feature>